<evidence type="ECO:0000313" key="2">
    <source>
        <dbReference type="Proteomes" id="UP000033451"/>
    </source>
</evidence>
<dbReference type="AlphaFoldDB" id="A0A0F0LTU8"/>
<dbReference type="EMBL" id="JYIY01000075">
    <property type="protein sequence ID" value="KJL36169.1"/>
    <property type="molecule type" value="Genomic_DNA"/>
</dbReference>
<sequence>MPCEVVPDPLETEPEFELVDPLLELELEPDDVVPELVVPDDDVLDPDVPVLDVPVLEVPVLEDDVEVVLVPLHSVATAGAAAISTPAPAEITAAVARVARSFAFSLLRIGCSFRCERSVRVALMRSRGLSRAGGERTLCDCCDGMPRHPVDHR</sequence>
<evidence type="ECO:0000313" key="1">
    <source>
        <dbReference type="EMBL" id="KJL36169.1"/>
    </source>
</evidence>
<gene>
    <name evidence="1" type="ORF">RR49_01845</name>
</gene>
<reference evidence="1 2" key="1">
    <citation type="submission" date="2015-02" db="EMBL/GenBank/DDBJ databases">
        <title>Draft genome sequences of ten Microbacterium spp. with emphasis on heavy metal contaminated environments.</title>
        <authorList>
            <person name="Corretto E."/>
        </authorList>
    </citation>
    <scope>NUCLEOTIDE SEQUENCE [LARGE SCALE GENOMIC DNA]</scope>
    <source>
        <strain evidence="1 2">DSM 18659</strain>
    </source>
</reference>
<dbReference type="PATRIC" id="fig|400772.4.peg.1865"/>
<dbReference type="Proteomes" id="UP000033451">
    <property type="component" value="Unassembled WGS sequence"/>
</dbReference>
<name>A0A0F0LTU8_9MICO</name>
<accession>A0A0F0LTU8</accession>
<proteinExistence type="predicted"/>
<keyword evidence="2" id="KW-1185">Reference proteome</keyword>
<organism evidence="1 2">
    <name type="scientific">Microbacterium ginsengisoli</name>
    <dbReference type="NCBI Taxonomy" id="400772"/>
    <lineage>
        <taxon>Bacteria</taxon>
        <taxon>Bacillati</taxon>
        <taxon>Actinomycetota</taxon>
        <taxon>Actinomycetes</taxon>
        <taxon>Micrococcales</taxon>
        <taxon>Microbacteriaceae</taxon>
        <taxon>Microbacterium</taxon>
    </lineage>
</organism>
<protein>
    <submittedName>
        <fullName evidence="1">Uncharacterized protein</fullName>
    </submittedName>
</protein>
<comment type="caution">
    <text evidence="1">The sequence shown here is derived from an EMBL/GenBank/DDBJ whole genome shotgun (WGS) entry which is preliminary data.</text>
</comment>